<keyword evidence="7" id="KW-0560">Oxidoreductase</keyword>
<dbReference type="InterPro" id="IPR002347">
    <property type="entry name" value="SDR_fam"/>
</dbReference>
<gene>
    <name evidence="13" type="ORF">KVT40_006262</name>
</gene>
<evidence type="ECO:0000256" key="4">
    <source>
        <dbReference type="ARBA" id="ARBA00022824"/>
    </source>
</evidence>
<evidence type="ECO:0000256" key="8">
    <source>
        <dbReference type="ARBA" id="ARBA00023098"/>
    </source>
</evidence>
<feature type="transmembrane region" description="Helical" evidence="12">
    <location>
        <begin position="322"/>
        <end position="339"/>
    </location>
</feature>
<dbReference type="GO" id="GO:0030148">
    <property type="term" value="P:sphingolipid biosynthetic process"/>
    <property type="evidence" value="ECO:0007669"/>
    <property type="project" value="InterPro"/>
</dbReference>
<dbReference type="SUPFAM" id="SSF51735">
    <property type="entry name" value="NAD(P)-binding Rossmann-fold domains"/>
    <property type="match status" value="1"/>
</dbReference>
<comment type="catalytic activity">
    <reaction evidence="11">
        <text>sphinganine + NADP(+) = 3-oxosphinganine + NADPH + H(+)</text>
        <dbReference type="Rhea" id="RHEA:22640"/>
        <dbReference type="ChEBI" id="CHEBI:15378"/>
        <dbReference type="ChEBI" id="CHEBI:57783"/>
        <dbReference type="ChEBI" id="CHEBI:57817"/>
        <dbReference type="ChEBI" id="CHEBI:58299"/>
        <dbReference type="ChEBI" id="CHEBI:58349"/>
        <dbReference type="EC" id="1.1.1.102"/>
    </reaction>
    <physiologicalReaction direction="right-to-left" evidence="11">
        <dbReference type="Rhea" id="RHEA:22642"/>
    </physiologicalReaction>
</comment>
<name>A0A8K0PDM2_9PEZI</name>
<evidence type="ECO:0000256" key="10">
    <source>
        <dbReference type="ARBA" id="ARBA00044737"/>
    </source>
</evidence>
<organism evidence="13 14">
    <name type="scientific">Elsinoe batatas</name>
    <dbReference type="NCBI Taxonomy" id="2601811"/>
    <lineage>
        <taxon>Eukaryota</taxon>
        <taxon>Fungi</taxon>
        <taxon>Dikarya</taxon>
        <taxon>Ascomycota</taxon>
        <taxon>Pezizomycotina</taxon>
        <taxon>Dothideomycetes</taxon>
        <taxon>Dothideomycetidae</taxon>
        <taxon>Myriangiales</taxon>
        <taxon>Elsinoaceae</taxon>
        <taxon>Elsinoe</taxon>
    </lineage>
</organism>
<keyword evidence="12" id="KW-1133">Transmembrane helix</keyword>
<keyword evidence="14" id="KW-1185">Reference proteome</keyword>
<keyword evidence="12" id="KW-0472">Membrane</keyword>
<dbReference type="CDD" id="cd08939">
    <property type="entry name" value="KDSR-like_SDR_c"/>
    <property type="match status" value="1"/>
</dbReference>
<reference evidence="13" key="1">
    <citation type="submission" date="2021-07" db="EMBL/GenBank/DDBJ databases">
        <title>Elsinoe batatas strain:CRI-CJ2 Genome sequencing and assembly.</title>
        <authorList>
            <person name="Huang L."/>
        </authorList>
    </citation>
    <scope>NUCLEOTIDE SEQUENCE</scope>
    <source>
        <strain evidence="13">CRI-CJ2</strain>
    </source>
</reference>
<dbReference type="PRINTS" id="PR00081">
    <property type="entry name" value="GDHRDH"/>
</dbReference>
<dbReference type="InterPro" id="IPR036291">
    <property type="entry name" value="NAD(P)-bd_dom_sf"/>
</dbReference>
<evidence type="ECO:0000256" key="11">
    <source>
        <dbReference type="ARBA" id="ARBA00048930"/>
    </source>
</evidence>
<keyword evidence="5" id="KW-0521">NADP</keyword>
<keyword evidence="12" id="KW-0812">Transmembrane</keyword>
<keyword evidence="8" id="KW-0443">Lipid metabolism</keyword>
<evidence type="ECO:0000256" key="2">
    <source>
        <dbReference type="ARBA" id="ARBA00004760"/>
    </source>
</evidence>
<feature type="transmembrane region" description="Helical" evidence="12">
    <location>
        <begin position="6"/>
        <end position="26"/>
    </location>
</feature>
<evidence type="ECO:0000256" key="7">
    <source>
        <dbReference type="ARBA" id="ARBA00023002"/>
    </source>
</evidence>
<dbReference type="InterPro" id="IPR045022">
    <property type="entry name" value="KDSR-like"/>
</dbReference>
<dbReference type="GO" id="GO:0006666">
    <property type="term" value="P:3-keto-sphinganine metabolic process"/>
    <property type="evidence" value="ECO:0007669"/>
    <property type="project" value="InterPro"/>
</dbReference>
<evidence type="ECO:0000256" key="3">
    <source>
        <dbReference type="ARBA" id="ARBA00004991"/>
    </source>
</evidence>
<keyword evidence="6" id="KW-0746">Sphingolipid metabolism</keyword>
<comment type="subcellular location">
    <subcellularLocation>
        <location evidence="1">Endoplasmic reticulum</location>
    </subcellularLocation>
</comment>
<keyword evidence="4" id="KW-0256">Endoplasmic reticulum</keyword>
<sequence>MIPIPVNAYVLTFLAALLAVVFYVALDVMGLFPSKNQFPLEGKTVLLTGGSQGMGLGLGKVLAQKGANIVIVARNKDKLASALQEISSHAKSPSQRFHSISADVSDPNTAPLLLSETTTWNNSLPPDIIWSNAGSAHPTLLTQTPVSTLRSQLDLNYVSHLYLAHAALDLFLRPTTPRPTLTSPPRHIIFTSSVGAFVGLAGYAPYSPAKAALRNLADVLRNEVQLYNAARRGPRSEGAPDREIKIHIVFPGTITSPGYDQENRVKHPVTHLLEEGDPKQTGEEVAAAAVGGLERGEFMVATQWLGNVMRVGMMGGSQRGNLVVDTVLGWIVAVVWLFMGPDLDGRVWKWGRENGVAEKAA</sequence>
<proteinExistence type="predicted"/>
<dbReference type="EMBL" id="JAESVG020000007">
    <property type="protein sequence ID" value="KAG8625861.1"/>
    <property type="molecule type" value="Genomic_DNA"/>
</dbReference>
<evidence type="ECO:0000313" key="14">
    <source>
        <dbReference type="Proteomes" id="UP000809789"/>
    </source>
</evidence>
<evidence type="ECO:0000256" key="5">
    <source>
        <dbReference type="ARBA" id="ARBA00022857"/>
    </source>
</evidence>
<accession>A0A8K0PDM2</accession>
<evidence type="ECO:0000256" key="12">
    <source>
        <dbReference type="SAM" id="Phobius"/>
    </source>
</evidence>
<dbReference type="Proteomes" id="UP000809789">
    <property type="component" value="Unassembled WGS sequence"/>
</dbReference>
<comment type="pathway">
    <text evidence="2">Lipid metabolism; sphingolipid metabolism.</text>
</comment>
<evidence type="ECO:0000256" key="9">
    <source>
        <dbReference type="ARBA" id="ARBA00026112"/>
    </source>
</evidence>
<evidence type="ECO:0000313" key="13">
    <source>
        <dbReference type="EMBL" id="KAG8625861.1"/>
    </source>
</evidence>
<protein>
    <recommendedName>
        <fullName evidence="9">3-dehydrosphinganine reductase</fullName>
        <ecNumber evidence="9">1.1.1.102</ecNumber>
    </recommendedName>
</protein>
<dbReference type="Pfam" id="PF00106">
    <property type="entry name" value="adh_short"/>
    <property type="match status" value="1"/>
</dbReference>
<evidence type="ECO:0000256" key="6">
    <source>
        <dbReference type="ARBA" id="ARBA00022919"/>
    </source>
</evidence>
<dbReference type="PANTHER" id="PTHR43550">
    <property type="entry name" value="3-KETODIHYDROSPHINGOSINE REDUCTASE"/>
    <property type="match status" value="1"/>
</dbReference>
<dbReference type="EC" id="1.1.1.102" evidence="9"/>
<dbReference type="PANTHER" id="PTHR43550:SF3">
    <property type="entry name" value="3-KETODIHYDROSPHINGOSINE REDUCTASE"/>
    <property type="match status" value="1"/>
</dbReference>
<dbReference type="GO" id="GO:0005789">
    <property type="term" value="C:endoplasmic reticulum membrane"/>
    <property type="evidence" value="ECO:0007669"/>
    <property type="project" value="TreeGrafter"/>
</dbReference>
<dbReference type="GO" id="GO:0047560">
    <property type="term" value="F:3-dehydrosphinganine reductase activity"/>
    <property type="evidence" value="ECO:0007669"/>
    <property type="project" value="UniProtKB-EC"/>
</dbReference>
<comment type="caution">
    <text evidence="13">The sequence shown here is derived from an EMBL/GenBank/DDBJ whole genome shotgun (WGS) entry which is preliminary data.</text>
</comment>
<comment type="pathway">
    <text evidence="3">Sphingolipid metabolism.</text>
</comment>
<dbReference type="OrthoDB" id="10267115at2759"/>
<dbReference type="Gene3D" id="3.40.50.720">
    <property type="entry name" value="NAD(P)-binding Rossmann-like Domain"/>
    <property type="match status" value="1"/>
</dbReference>
<comment type="function">
    <text evidence="10">Catalyzes the reduction of 3'-oxosphinganine (3-ketodihydrosphingosine/KDS) to sphinganine (dihydrosphingosine/DHS), the second step of de novo sphingolipid biosynthesis.</text>
</comment>
<dbReference type="AlphaFoldDB" id="A0A8K0PDM2"/>
<evidence type="ECO:0000256" key="1">
    <source>
        <dbReference type="ARBA" id="ARBA00004240"/>
    </source>
</evidence>